<protein>
    <submittedName>
        <fullName evidence="4">Outer membrane lipase/esterase</fullName>
    </submittedName>
</protein>
<sequence>MSRFLRNAAAAALAVAAVGAFASAASAQTYTRLVVFGDSLSDNGNLYAVTGNTQPASPPYYQGRFSNGPVFTELLGFNAGRFTAGAPVTGSVNYAFGGARTDNAANPPGMRNQLLAYTGAGGTFGANDLVSVLGGANNLFQRLTAFAVLPPAQQAVTNPQAFVQPTALAAAADINFIVNSVAGAGAGTVLVTNLPRLGITPQFNQGAGAALGPLADFAGTTFNSALSAGLFTVAAANPNSNIILMDLYKISDTLAGNPGIFGLTNAHDSCFNQVAMTVCANPDSYLYWDGVHPTAAGHRLIAALADDYLYYGDLGAQSTVQAETGFRQREDLLDIASEGLSSRAAWEPGTHLTFGALYDSVETDARGVVAAADATGWGGRVGLEHVMSDSMRFGMAGTFRTAEVEAGAMDFDVETYAFDIYAGWRSGGVFVNATAGGSIDQYDDIKRRTSLAPIVHSGDTDGGSVGARLQAGTWFDMGGIALSPRAAVSFVSTDVNGYFEQGIAAQYQYEDRTVQSASGEISLRAEGGGEGMSFWVEGGYRDTFADSSDAVRVGIAGNPAQILERDIEDPFGGSMIASAGVEADVGPGTLSFGYRGRFGDAANSHVGAISFSIPLQ</sequence>
<feature type="chain" id="PRO_5030553143" evidence="2">
    <location>
        <begin position="28"/>
        <end position="616"/>
    </location>
</feature>
<evidence type="ECO:0000259" key="3">
    <source>
        <dbReference type="PROSITE" id="PS51208"/>
    </source>
</evidence>
<keyword evidence="1" id="KW-0378">Hydrolase</keyword>
<dbReference type="PANTHER" id="PTHR45648:SF22">
    <property type="entry name" value="GDSL LIPASE_ACYLHYDROLASE FAMILY PROTEIN (AFU_ORTHOLOGUE AFUA_4G14700)"/>
    <property type="match status" value="1"/>
</dbReference>
<evidence type="ECO:0000256" key="2">
    <source>
        <dbReference type="SAM" id="SignalP"/>
    </source>
</evidence>
<reference evidence="4 5" key="1">
    <citation type="submission" date="2020-03" db="EMBL/GenBank/DDBJ databases">
        <title>Genomic Encyclopedia of Type Strains, Phase IV (KMG-IV): sequencing the most valuable type-strain genomes for metagenomic binning, comparative biology and taxonomic classification.</title>
        <authorList>
            <person name="Goeker M."/>
        </authorList>
    </citation>
    <scope>NUCLEOTIDE SEQUENCE [LARGE SCALE GENOMIC DNA]</scope>
    <source>
        <strain evidence="4 5">DSM 4736</strain>
    </source>
</reference>
<organism evidence="4 5">
    <name type="scientific">Brevundimonas alba</name>
    <dbReference type="NCBI Taxonomy" id="74314"/>
    <lineage>
        <taxon>Bacteria</taxon>
        <taxon>Pseudomonadati</taxon>
        <taxon>Pseudomonadota</taxon>
        <taxon>Alphaproteobacteria</taxon>
        <taxon>Caulobacterales</taxon>
        <taxon>Caulobacteraceae</taxon>
        <taxon>Brevundimonas</taxon>
    </lineage>
</organism>
<dbReference type="PANTHER" id="PTHR45648">
    <property type="entry name" value="GDSL LIPASE/ACYLHYDROLASE FAMILY PROTEIN (AFU_ORTHOLOGUE AFUA_4G14700)"/>
    <property type="match status" value="1"/>
</dbReference>
<dbReference type="InterPro" id="IPR005546">
    <property type="entry name" value="Autotransporte_beta"/>
</dbReference>
<dbReference type="GO" id="GO:0016788">
    <property type="term" value="F:hydrolase activity, acting on ester bonds"/>
    <property type="evidence" value="ECO:0007669"/>
    <property type="project" value="InterPro"/>
</dbReference>
<dbReference type="InterPro" id="IPR036514">
    <property type="entry name" value="SGNH_hydro_sf"/>
</dbReference>
<dbReference type="PROSITE" id="PS51208">
    <property type="entry name" value="AUTOTRANSPORTER"/>
    <property type="match status" value="1"/>
</dbReference>
<gene>
    <name evidence="4" type="ORF">GGQ87_002107</name>
</gene>
<keyword evidence="5" id="KW-1185">Reference proteome</keyword>
<dbReference type="CDD" id="cd01846">
    <property type="entry name" value="fatty_acyltransferase_like"/>
    <property type="match status" value="1"/>
</dbReference>
<feature type="signal peptide" evidence="2">
    <location>
        <begin position="1"/>
        <end position="27"/>
    </location>
</feature>
<dbReference type="EMBL" id="JAATJM010000002">
    <property type="protein sequence ID" value="NJC41812.1"/>
    <property type="molecule type" value="Genomic_DNA"/>
</dbReference>
<dbReference type="Gene3D" id="2.40.128.130">
    <property type="entry name" value="Autotransporter beta-domain"/>
    <property type="match status" value="1"/>
</dbReference>
<accession>A0A7X6BNW4</accession>
<dbReference type="InterPro" id="IPR051058">
    <property type="entry name" value="GDSL_Est/Lipase"/>
</dbReference>
<evidence type="ECO:0000313" key="4">
    <source>
        <dbReference type="EMBL" id="NJC41812.1"/>
    </source>
</evidence>
<evidence type="ECO:0000256" key="1">
    <source>
        <dbReference type="ARBA" id="ARBA00022801"/>
    </source>
</evidence>
<dbReference type="AlphaFoldDB" id="A0A7X6BNW4"/>
<feature type="domain" description="Autotransporter" evidence="3">
    <location>
        <begin position="338"/>
        <end position="615"/>
    </location>
</feature>
<dbReference type="InterPro" id="IPR036709">
    <property type="entry name" value="Autotransporte_beta_dom_sf"/>
</dbReference>
<dbReference type="SMART" id="SM00869">
    <property type="entry name" value="Autotransporter"/>
    <property type="match status" value="1"/>
</dbReference>
<dbReference type="SUPFAM" id="SSF52266">
    <property type="entry name" value="SGNH hydrolase"/>
    <property type="match status" value="1"/>
</dbReference>
<dbReference type="Pfam" id="PF03797">
    <property type="entry name" value="Autotransporter"/>
    <property type="match status" value="1"/>
</dbReference>
<proteinExistence type="predicted"/>
<dbReference type="SUPFAM" id="SSF103515">
    <property type="entry name" value="Autotransporter"/>
    <property type="match status" value="1"/>
</dbReference>
<keyword evidence="2" id="KW-0732">Signal</keyword>
<name>A0A7X6BNW4_9CAUL</name>
<evidence type="ECO:0000313" key="5">
    <source>
        <dbReference type="Proteomes" id="UP000587415"/>
    </source>
</evidence>
<dbReference type="InterPro" id="IPR001087">
    <property type="entry name" value="GDSL"/>
</dbReference>
<comment type="caution">
    <text evidence="4">The sequence shown here is derived from an EMBL/GenBank/DDBJ whole genome shotgun (WGS) entry which is preliminary data.</text>
</comment>
<dbReference type="RefSeq" id="WP_168047566.1">
    <property type="nucleotide sequence ID" value="NZ_JAATJM010000002.1"/>
</dbReference>
<dbReference type="Pfam" id="PF00657">
    <property type="entry name" value="Lipase_GDSL"/>
    <property type="match status" value="1"/>
</dbReference>
<dbReference type="Proteomes" id="UP000587415">
    <property type="component" value="Unassembled WGS sequence"/>
</dbReference>
<dbReference type="Gene3D" id="3.40.50.1110">
    <property type="entry name" value="SGNH hydrolase"/>
    <property type="match status" value="1"/>
</dbReference>